<accession>A0ABQ9I721</accession>
<reference evidence="1 2" key="1">
    <citation type="submission" date="2023-02" db="EMBL/GenBank/DDBJ databases">
        <title>LHISI_Scaffold_Assembly.</title>
        <authorList>
            <person name="Stuart O.P."/>
            <person name="Cleave R."/>
            <person name="Magrath M.J.L."/>
            <person name="Mikheyev A.S."/>
        </authorList>
    </citation>
    <scope>NUCLEOTIDE SEQUENCE [LARGE SCALE GENOMIC DNA]</scope>
    <source>
        <strain evidence="1">Daus_M_001</strain>
        <tissue evidence="1">Leg muscle</tissue>
    </source>
</reference>
<dbReference type="Proteomes" id="UP001159363">
    <property type="component" value="Chromosome 2"/>
</dbReference>
<dbReference type="EMBL" id="JARBHB010000002">
    <property type="protein sequence ID" value="KAJ8892430.1"/>
    <property type="molecule type" value="Genomic_DNA"/>
</dbReference>
<organism evidence="1 2">
    <name type="scientific">Dryococelus australis</name>
    <dbReference type="NCBI Taxonomy" id="614101"/>
    <lineage>
        <taxon>Eukaryota</taxon>
        <taxon>Metazoa</taxon>
        <taxon>Ecdysozoa</taxon>
        <taxon>Arthropoda</taxon>
        <taxon>Hexapoda</taxon>
        <taxon>Insecta</taxon>
        <taxon>Pterygota</taxon>
        <taxon>Neoptera</taxon>
        <taxon>Polyneoptera</taxon>
        <taxon>Phasmatodea</taxon>
        <taxon>Verophasmatodea</taxon>
        <taxon>Anareolatae</taxon>
        <taxon>Phasmatidae</taxon>
        <taxon>Eurycanthinae</taxon>
        <taxon>Dryococelus</taxon>
    </lineage>
</organism>
<evidence type="ECO:0000313" key="2">
    <source>
        <dbReference type="Proteomes" id="UP001159363"/>
    </source>
</evidence>
<keyword evidence="2" id="KW-1185">Reference proteome</keyword>
<comment type="caution">
    <text evidence="1">The sequence shown here is derived from an EMBL/GenBank/DDBJ whole genome shotgun (WGS) entry which is preliminary data.</text>
</comment>
<sequence length="111" mass="12851">MLSILSGEDCFEDLKTLPGTRNFHNFRLLDCSGTSGARRVNIDEKPSLTYNFREEVTSNVKEEDLYLFRYTACTYDNHWYFGIITDVTKEGDVTVKFLHPAGPSPLFYWPK</sequence>
<proteinExistence type="predicted"/>
<protein>
    <submittedName>
        <fullName evidence="1">Uncharacterized protein</fullName>
    </submittedName>
</protein>
<gene>
    <name evidence="1" type="ORF">PR048_005010</name>
</gene>
<evidence type="ECO:0000313" key="1">
    <source>
        <dbReference type="EMBL" id="KAJ8892430.1"/>
    </source>
</evidence>
<name>A0ABQ9I721_9NEOP</name>